<keyword evidence="2" id="KW-1185">Reference proteome</keyword>
<accession>A0A139XGF3</accession>
<dbReference type="Gene3D" id="3.10.450.50">
    <property type="match status" value="1"/>
</dbReference>
<reference evidence="1 2" key="1">
    <citation type="journal article" date="2013" name="Genome Biol. Evol.">
        <title>Genomes of Stigonematalean cyanobacteria (subsection V) and the evolution of oxygenic photosynthesis from prokaryotes to plastids.</title>
        <authorList>
            <person name="Dagan T."/>
            <person name="Roettger M."/>
            <person name="Stucken K."/>
            <person name="Landan G."/>
            <person name="Koch R."/>
            <person name="Major P."/>
            <person name="Gould S.B."/>
            <person name="Goremykin V.V."/>
            <person name="Rippka R."/>
            <person name="Tandeau de Marsac N."/>
            <person name="Gugger M."/>
            <person name="Lockhart P.J."/>
            <person name="Allen J.F."/>
            <person name="Brune I."/>
            <person name="Maus I."/>
            <person name="Puhler A."/>
            <person name="Martin W.F."/>
        </authorList>
    </citation>
    <scope>NUCLEOTIDE SEQUENCE [LARGE SCALE GENOMIC DNA]</scope>
    <source>
        <strain evidence="1 2">PCC 7110</strain>
    </source>
</reference>
<dbReference type="InterPro" id="IPR032710">
    <property type="entry name" value="NTF2-like_dom_sf"/>
</dbReference>
<dbReference type="PANTHER" id="PTHR38436:SF1">
    <property type="entry name" value="ESTER CYCLASE"/>
    <property type="match status" value="1"/>
</dbReference>
<dbReference type="InterPro" id="IPR009959">
    <property type="entry name" value="Cyclase_SnoaL-like"/>
</dbReference>
<organism evidence="1 2">
    <name type="scientific">Scytonema hofmannii PCC 7110</name>
    <dbReference type="NCBI Taxonomy" id="128403"/>
    <lineage>
        <taxon>Bacteria</taxon>
        <taxon>Bacillati</taxon>
        <taxon>Cyanobacteriota</taxon>
        <taxon>Cyanophyceae</taxon>
        <taxon>Nostocales</taxon>
        <taxon>Scytonemataceae</taxon>
        <taxon>Scytonema</taxon>
    </lineage>
</organism>
<evidence type="ECO:0000313" key="1">
    <source>
        <dbReference type="EMBL" id="KYC43751.1"/>
    </source>
</evidence>
<gene>
    <name evidence="1" type="ORF">WA1_00880</name>
</gene>
<dbReference type="STRING" id="128403.WA1_00880"/>
<dbReference type="PANTHER" id="PTHR38436">
    <property type="entry name" value="POLYKETIDE CYCLASE SNOAL-LIKE DOMAIN"/>
    <property type="match status" value="1"/>
</dbReference>
<dbReference type="RefSeq" id="WP_017742114.1">
    <property type="nucleotide sequence ID" value="NZ_KQ976354.1"/>
</dbReference>
<dbReference type="AlphaFoldDB" id="A0A139XGF3"/>
<name>A0A139XGF3_9CYAN</name>
<evidence type="ECO:0008006" key="3">
    <source>
        <dbReference type="Google" id="ProtNLM"/>
    </source>
</evidence>
<dbReference type="Pfam" id="PF07366">
    <property type="entry name" value="SnoaL"/>
    <property type="match status" value="1"/>
</dbReference>
<dbReference type="Proteomes" id="UP000076925">
    <property type="component" value="Unassembled WGS sequence"/>
</dbReference>
<comment type="caution">
    <text evidence="1">The sequence shown here is derived from an EMBL/GenBank/DDBJ whole genome shotgun (WGS) entry which is preliminary data.</text>
</comment>
<evidence type="ECO:0000313" key="2">
    <source>
        <dbReference type="Proteomes" id="UP000076925"/>
    </source>
</evidence>
<dbReference type="GO" id="GO:0030638">
    <property type="term" value="P:polyketide metabolic process"/>
    <property type="evidence" value="ECO:0007669"/>
    <property type="project" value="InterPro"/>
</dbReference>
<dbReference type="SUPFAM" id="SSF54427">
    <property type="entry name" value="NTF2-like"/>
    <property type="match status" value="1"/>
</dbReference>
<proteinExistence type="predicted"/>
<dbReference type="OrthoDB" id="9182871at2"/>
<sequence>MPTINGNASESIEENKAIVRRFLEEVFNRRNLTAIDELVAVNAIDHYKQGLTLWLLLSAFPDFRITIRTMIAENDKVAVVSTLYGTHQGSLMGIPSSNKPVSIIKADIFRIEHGKIAEIWQNGDYIGLMQQIGAVDVRRLTYHLQVATEIGTKAPPAVVTTKVQSL</sequence>
<dbReference type="EMBL" id="ANNX02000012">
    <property type="protein sequence ID" value="KYC43751.1"/>
    <property type="molecule type" value="Genomic_DNA"/>
</dbReference>
<protein>
    <recommendedName>
        <fullName evidence="3">Ester cyclase</fullName>
    </recommendedName>
</protein>